<comment type="cofactor">
    <cofactor evidence="1">
        <name>Ca(2+)</name>
        <dbReference type="ChEBI" id="CHEBI:29108"/>
    </cofactor>
</comment>
<evidence type="ECO:0000256" key="15">
    <source>
        <dbReference type="ARBA" id="ARBA00022723"/>
    </source>
</evidence>
<comment type="catalytic activity">
    <reaction evidence="39">
        <text>L-glutaminyl-[protein] + dopamine = 5-dopaminyl-L-glutamyl-[protein] + NH4(+)</text>
        <dbReference type="Rhea" id="RHEA:66556"/>
        <dbReference type="Rhea" id="RHEA-COMP:10207"/>
        <dbReference type="Rhea" id="RHEA-COMP:17053"/>
        <dbReference type="ChEBI" id="CHEBI:28938"/>
        <dbReference type="ChEBI" id="CHEBI:30011"/>
        <dbReference type="ChEBI" id="CHEBI:59905"/>
        <dbReference type="ChEBI" id="CHEBI:167175"/>
    </reaction>
    <physiologicalReaction direction="left-to-right" evidence="39">
        <dbReference type="Rhea" id="RHEA:66557"/>
    </physiologicalReaction>
</comment>
<dbReference type="GO" id="GO:0003810">
    <property type="term" value="F:protein-glutamine gamma-glutamyltransferase activity"/>
    <property type="evidence" value="ECO:0007669"/>
    <property type="project" value="UniProtKB-EC"/>
</dbReference>
<evidence type="ECO:0000256" key="17">
    <source>
        <dbReference type="ARBA" id="ARBA00022837"/>
    </source>
</evidence>
<evidence type="ECO:0000256" key="13">
    <source>
        <dbReference type="ARBA" id="ARBA00022670"/>
    </source>
</evidence>
<evidence type="ECO:0000256" key="35">
    <source>
        <dbReference type="ARBA" id="ARBA00043138"/>
    </source>
</evidence>
<dbReference type="SMART" id="SM00460">
    <property type="entry name" value="TGc"/>
    <property type="match status" value="1"/>
</dbReference>
<evidence type="ECO:0000256" key="18">
    <source>
        <dbReference type="ARBA" id="ARBA00023128"/>
    </source>
</evidence>
<evidence type="ECO:0000256" key="27">
    <source>
        <dbReference type="ARBA" id="ARBA00040561"/>
    </source>
</evidence>
<dbReference type="InterPro" id="IPR013783">
    <property type="entry name" value="Ig-like_fold"/>
</dbReference>
<dbReference type="EC" id="2.3.2.13" evidence="23"/>
<evidence type="ECO:0000256" key="26">
    <source>
        <dbReference type="ARBA" id="ARBA00039019"/>
    </source>
</evidence>
<reference evidence="42" key="2">
    <citation type="submission" date="2025-08" db="UniProtKB">
        <authorList>
            <consortium name="Ensembl"/>
        </authorList>
    </citation>
    <scope>IDENTIFICATION</scope>
</reference>
<feature type="domain" description="Transglutaminase-like" evidence="41">
    <location>
        <begin position="274"/>
        <end position="368"/>
    </location>
</feature>
<keyword evidence="13" id="KW-0378">Hydrolase</keyword>
<evidence type="ECO:0000256" key="9">
    <source>
        <dbReference type="ARBA" id="ARBA00022454"/>
    </source>
</evidence>
<evidence type="ECO:0000259" key="41">
    <source>
        <dbReference type="SMART" id="SM00460"/>
    </source>
</evidence>
<dbReference type="InterPro" id="IPR038765">
    <property type="entry name" value="Papain-like_cys_pep_sf"/>
</dbReference>
<evidence type="ECO:0000256" key="6">
    <source>
        <dbReference type="ARBA" id="ARBA00004498"/>
    </source>
</evidence>
<dbReference type="GO" id="GO:0005525">
    <property type="term" value="F:GTP binding"/>
    <property type="evidence" value="ECO:0007669"/>
    <property type="project" value="UniProtKB-KW"/>
</dbReference>
<evidence type="ECO:0000256" key="31">
    <source>
        <dbReference type="ARBA" id="ARBA00042105"/>
    </source>
</evidence>
<evidence type="ECO:0000256" key="36">
    <source>
        <dbReference type="ARBA" id="ARBA00047868"/>
    </source>
</evidence>
<evidence type="ECO:0000256" key="25">
    <source>
        <dbReference type="ARBA" id="ARBA00036876"/>
    </source>
</evidence>
<dbReference type="Ensembl" id="ENSSAUT00010017605.1">
    <property type="protein sequence ID" value="ENSSAUP00010016633.1"/>
    <property type="gene ID" value="ENSSAUG00010007640.1"/>
</dbReference>
<dbReference type="InterPro" id="IPR036985">
    <property type="entry name" value="Transglutaminase-like_sf"/>
</dbReference>
<dbReference type="GO" id="GO:0007399">
    <property type="term" value="P:nervous system development"/>
    <property type="evidence" value="ECO:0007669"/>
    <property type="project" value="UniProtKB-ARBA"/>
</dbReference>
<evidence type="ECO:0000256" key="37">
    <source>
        <dbReference type="ARBA" id="ARBA00047876"/>
    </source>
</evidence>
<dbReference type="GO" id="GO:0008233">
    <property type="term" value="F:peptidase activity"/>
    <property type="evidence" value="ECO:0007669"/>
    <property type="project" value="UniProtKB-KW"/>
</dbReference>
<dbReference type="PANTHER" id="PTHR11590">
    <property type="entry name" value="PROTEIN-GLUTAMINE GAMMA-GLUTAMYLTRANSFERASE"/>
    <property type="match status" value="1"/>
</dbReference>
<evidence type="ECO:0000256" key="11">
    <source>
        <dbReference type="ARBA" id="ARBA00022525"/>
    </source>
</evidence>
<organism evidence="42 43">
    <name type="scientific">Sparus aurata</name>
    <name type="common">Gilthead sea bream</name>
    <dbReference type="NCBI Taxonomy" id="8175"/>
    <lineage>
        <taxon>Eukaryota</taxon>
        <taxon>Metazoa</taxon>
        <taxon>Chordata</taxon>
        <taxon>Craniata</taxon>
        <taxon>Vertebrata</taxon>
        <taxon>Euteleostomi</taxon>
        <taxon>Actinopterygii</taxon>
        <taxon>Neopterygii</taxon>
        <taxon>Teleostei</taxon>
        <taxon>Neoteleostei</taxon>
        <taxon>Acanthomorphata</taxon>
        <taxon>Eupercaria</taxon>
        <taxon>Spariformes</taxon>
        <taxon>Sparidae</taxon>
        <taxon>Sparus</taxon>
    </lineage>
</organism>
<dbReference type="SUPFAM" id="SSF81296">
    <property type="entry name" value="E set domains"/>
    <property type="match status" value="1"/>
</dbReference>
<dbReference type="Gene3D" id="2.60.40.10">
    <property type="entry name" value="Immunoglobulins"/>
    <property type="match status" value="1"/>
</dbReference>
<dbReference type="InterPro" id="IPR001102">
    <property type="entry name" value="Transglutaminase_N"/>
</dbReference>
<keyword evidence="9" id="KW-0158">Chromosome</keyword>
<evidence type="ECO:0000256" key="30">
    <source>
        <dbReference type="ARBA" id="ARBA00042099"/>
    </source>
</evidence>
<keyword evidence="12" id="KW-0272">Extracellular matrix</keyword>
<evidence type="ECO:0000256" key="1">
    <source>
        <dbReference type="ARBA" id="ARBA00001913"/>
    </source>
</evidence>
<sequence length="460" mass="51968">MFLSCLSVFKEVDFHIKSNNLKHRTKEISNKQLIVRRGQSFSLTIKLSRPFNITDGPLLLHASTGMYSSQERGTASIMSIPASVAISPSAKAVWKVEMDNSSSLELGILKLALTPPADAPIGEYILVGHYKGEEQLLAMLVVLFNPWCPEDWVYLPDQEERQEYVMNEKGKVFQGSGNYIHSMSWDFGQFEEDMVNICMRLLDLNHKHQKDPADDVSARCNPIYVSRVVSAMINSQDDRGVVQGRWVGPYIGGHTPSHWSGSHAILRQWLRNGFYPVKYGQCWVFASVMCSVMRFLGIPCRVITNYQSAHDVDANLSIDVYHADYGVREKPSRDSVWNYHVWTEGWMKRPDLSEEGKFDGWQVLDPTPQEKSDGVYCCGPASVKAILSGETHIKYDMPFVYAEVNADCVDWLVSEQTDGTKKKIWADTKRVGQNISTKSVGSNKRNNITSSYKHEEGGFT</sequence>
<comment type="catalytic activity">
    <reaction evidence="36">
        <text>L-glutaminyl-[protein] + H2O = L-glutamyl-[protein] + NH4(+)</text>
        <dbReference type="Rhea" id="RHEA:16441"/>
        <dbReference type="Rhea" id="RHEA-COMP:10207"/>
        <dbReference type="Rhea" id="RHEA-COMP:10208"/>
        <dbReference type="ChEBI" id="CHEBI:15377"/>
        <dbReference type="ChEBI" id="CHEBI:28938"/>
        <dbReference type="ChEBI" id="CHEBI:29973"/>
        <dbReference type="ChEBI" id="CHEBI:30011"/>
        <dbReference type="EC" id="3.5.1.44"/>
    </reaction>
    <physiologicalReaction direction="left-to-right" evidence="36">
        <dbReference type="Rhea" id="RHEA:16442"/>
    </physiologicalReaction>
</comment>
<keyword evidence="10" id="KW-1003">Cell membrane</keyword>
<evidence type="ECO:0000256" key="5">
    <source>
        <dbReference type="ARBA" id="ARBA00004286"/>
    </source>
</evidence>
<comment type="catalytic activity">
    <reaction evidence="37">
        <text>L-glutaminyl-[protein] + histamine = 5-histaminyl-L-glutamyl-[protein] + NH4(+)</text>
        <dbReference type="Rhea" id="RHEA:66564"/>
        <dbReference type="Rhea" id="RHEA-COMP:10207"/>
        <dbReference type="Rhea" id="RHEA-COMP:17056"/>
        <dbReference type="ChEBI" id="CHEBI:28938"/>
        <dbReference type="ChEBI" id="CHEBI:30011"/>
        <dbReference type="ChEBI" id="CHEBI:58432"/>
        <dbReference type="ChEBI" id="CHEBI:167179"/>
    </reaction>
    <physiologicalReaction direction="left-to-right" evidence="37">
        <dbReference type="Rhea" id="RHEA:66565"/>
    </physiologicalReaction>
</comment>
<evidence type="ECO:0000256" key="16">
    <source>
        <dbReference type="ARBA" id="ARBA00022741"/>
    </source>
</evidence>
<dbReference type="InterPro" id="IPR014756">
    <property type="entry name" value="Ig_E-set"/>
</dbReference>
<keyword evidence="21" id="KW-0539">Nucleus</keyword>
<dbReference type="GO" id="GO:0005634">
    <property type="term" value="C:nucleus"/>
    <property type="evidence" value="ECO:0007669"/>
    <property type="project" value="UniProtKB-SubCell"/>
</dbReference>
<evidence type="ECO:0000256" key="24">
    <source>
        <dbReference type="ARBA" id="ARBA00036377"/>
    </source>
</evidence>
<dbReference type="InterPro" id="IPR002931">
    <property type="entry name" value="Transglutaminase-like"/>
</dbReference>
<keyword evidence="19" id="KW-0342">GTP-binding</keyword>
<keyword evidence="11" id="KW-0964">Secreted</keyword>
<dbReference type="Pfam" id="PF01841">
    <property type="entry name" value="Transglut_core"/>
    <property type="match status" value="1"/>
</dbReference>
<keyword evidence="43" id="KW-1185">Reference proteome</keyword>
<evidence type="ECO:0000256" key="20">
    <source>
        <dbReference type="ARBA" id="ARBA00023136"/>
    </source>
</evidence>
<dbReference type="Proteomes" id="UP000472265">
    <property type="component" value="Chromosome 6"/>
</dbReference>
<evidence type="ECO:0000256" key="19">
    <source>
        <dbReference type="ARBA" id="ARBA00023134"/>
    </source>
</evidence>
<comment type="subcellular location">
    <subcellularLocation>
        <location evidence="4">Cell membrane</location>
    </subcellularLocation>
    <subcellularLocation>
        <location evidence="5">Chromosome</location>
    </subcellularLocation>
    <subcellularLocation>
        <location evidence="7">Cytoplasm</location>
        <location evidence="7">Cytosol</location>
    </subcellularLocation>
    <subcellularLocation>
        <location evidence="3">Mitochondrion</location>
    </subcellularLocation>
    <subcellularLocation>
        <location evidence="2">Nucleus</location>
    </subcellularLocation>
    <subcellularLocation>
        <location evidence="6">Secreted</location>
        <location evidence="6">Extracellular space</location>
        <location evidence="6">Extracellular matrix</location>
    </subcellularLocation>
</comment>
<evidence type="ECO:0000256" key="23">
    <source>
        <dbReference type="ARBA" id="ARBA00024222"/>
    </source>
</evidence>
<dbReference type="PANTHER" id="PTHR11590:SF6">
    <property type="entry name" value="PROTEIN-GLUTAMINE GAMMA-GLUTAMYLTRANSFERASE 2"/>
    <property type="match status" value="1"/>
</dbReference>
<evidence type="ECO:0000256" key="34">
    <source>
        <dbReference type="ARBA" id="ARBA00043104"/>
    </source>
</evidence>
<dbReference type="GO" id="GO:0005694">
    <property type="term" value="C:chromosome"/>
    <property type="evidence" value="ECO:0007669"/>
    <property type="project" value="UniProtKB-SubCell"/>
</dbReference>
<dbReference type="FunFam" id="3.90.260.10:FF:000001">
    <property type="entry name" value="Protein-glutamine gamma-glutamyltransferase 2"/>
    <property type="match status" value="1"/>
</dbReference>
<dbReference type="GeneTree" id="ENSGT01050000244866"/>
<evidence type="ECO:0000256" key="28">
    <source>
        <dbReference type="ARBA" id="ARBA00041650"/>
    </source>
</evidence>
<keyword evidence="22" id="KW-0012">Acyltransferase</keyword>
<keyword evidence="18" id="KW-0496">Mitochondrion</keyword>
<dbReference type="EC" id="3.5.1.44" evidence="26"/>
<evidence type="ECO:0000256" key="4">
    <source>
        <dbReference type="ARBA" id="ARBA00004236"/>
    </source>
</evidence>
<evidence type="ECO:0000256" key="40">
    <source>
        <dbReference type="SAM" id="MobiDB-lite"/>
    </source>
</evidence>
<evidence type="ECO:0000256" key="2">
    <source>
        <dbReference type="ARBA" id="ARBA00004123"/>
    </source>
</evidence>
<evidence type="ECO:0000313" key="42">
    <source>
        <dbReference type="Ensembl" id="ENSSAUP00010016633.1"/>
    </source>
</evidence>
<keyword evidence="15" id="KW-0479">Metal-binding</keyword>
<keyword evidence="20" id="KW-0472">Membrane</keyword>
<evidence type="ECO:0000256" key="22">
    <source>
        <dbReference type="ARBA" id="ARBA00023315"/>
    </source>
</evidence>
<dbReference type="GO" id="GO:0006508">
    <property type="term" value="P:proteolysis"/>
    <property type="evidence" value="ECO:0007669"/>
    <property type="project" value="UniProtKB-KW"/>
</dbReference>
<evidence type="ECO:0000256" key="21">
    <source>
        <dbReference type="ARBA" id="ARBA00023242"/>
    </source>
</evidence>
<keyword evidence="17" id="KW-0106">Calcium</keyword>
<evidence type="ECO:0000256" key="32">
    <source>
        <dbReference type="ARBA" id="ARBA00042239"/>
    </source>
</evidence>
<name>A0A671URP0_SPAAU</name>
<evidence type="ECO:0000256" key="14">
    <source>
        <dbReference type="ARBA" id="ARBA00022679"/>
    </source>
</evidence>
<dbReference type="GO" id="GO:0046872">
    <property type="term" value="F:metal ion binding"/>
    <property type="evidence" value="ECO:0007669"/>
    <property type="project" value="UniProtKB-KW"/>
</dbReference>
<dbReference type="AlphaFoldDB" id="A0A671URP0"/>
<reference evidence="42" key="1">
    <citation type="submission" date="2021-04" db="EMBL/GenBank/DDBJ databases">
        <authorList>
            <consortium name="Wellcome Sanger Institute Data Sharing"/>
        </authorList>
    </citation>
    <scope>NUCLEOTIDE SEQUENCE [LARGE SCALE GENOMIC DNA]</scope>
</reference>
<protein>
    <recommendedName>
        <fullName evidence="27">Protein-glutamine gamma-glutamyltransferase 2</fullName>
        <ecNumber evidence="23">2.3.2.13</ecNumber>
        <ecNumber evidence="26">3.5.1.44</ecNumber>
    </recommendedName>
    <alternativeName>
        <fullName evidence="30">Isopeptidase TGM2</fullName>
    </alternativeName>
    <alternativeName>
        <fullName evidence="32">Protein-glutamine deamidase TGM2</fullName>
    </alternativeName>
    <alternativeName>
        <fullName evidence="31">Protein-glutamine dopaminyltransferase TGM2</fullName>
    </alternativeName>
    <alternativeName>
        <fullName evidence="34">Protein-glutamine histaminyltransferase TGM2</fullName>
    </alternativeName>
    <alternativeName>
        <fullName evidence="35">Protein-glutamine noradrenalinyltransferase TGM2</fullName>
    </alternativeName>
    <alternativeName>
        <fullName evidence="33">Protein-glutamine serotonyltransferase TGM2</fullName>
    </alternativeName>
    <alternativeName>
        <fullName evidence="29">Tissue transglutaminase</fullName>
    </alternativeName>
    <alternativeName>
        <fullName evidence="28">Transglutaminase-2</fullName>
    </alternativeName>
</protein>
<dbReference type="Pfam" id="PF00868">
    <property type="entry name" value="Transglut_N"/>
    <property type="match status" value="1"/>
</dbReference>
<dbReference type="SUPFAM" id="SSF54001">
    <property type="entry name" value="Cysteine proteinases"/>
    <property type="match status" value="1"/>
</dbReference>
<keyword evidence="14" id="KW-0808">Transferase</keyword>
<comment type="catalytic activity">
    <reaction evidence="25">
        <text>L-glutaminyl-[protein] + L-lysyl-[protein] = [protein]-L-lysyl-N(6)-5-L-glutamyl-[protein] + NH4(+)</text>
        <dbReference type="Rhea" id="RHEA:54816"/>
        <dbReference type="Rhea" id="RHEA-COMP:9752"/>
        <dbReference type="Rhea" id="RHEA-COMP:10207"/>
        <dbReference type="Rhea" id="RHEA-COMP:14005"/>
        <dbReference type="ChEBI" id="CHEBI:28938"/>
        <dbReference type="ChEBI" id="CHEBI:29969"/>
        <dbReference type="ChEBI" id="CHEBI:30011"/>
        <dbReference type="ChEBI" id="CHEBI:138370"/>
        <dbReference type="EC" id="2.3.2.13"/>
    </reaction>
    <physiologicalReaction direction="left-to-right" evidence="25">
        <dbReference type="Rhea" id="RHEA:54817"/>
    </physiologicalReaction>
</comment>
<evidence type="ECO:0000313" key="43">
    <source>
        <dbReference type="Proteomes" id="UP000472265"/>
    </source>
</evidence>
<dbReference type="GO" id="GO:0005886">
    <property type="term" value="C:plasma membrane"/>
    <property type="evidence" value="ECO:0007669"/>
    <property type="project" value="UniProtKB-SubCell"/>
</dbReference>
<dbReference type="GO" id="GO:0050568">
    <property type="term" value="F:protein-glutamine glutaminase activity"/>
    <property type="evidence" value="ECO:0007669"/>
    <property type="project" value="UniProtKB-EC"/>
</dbReference>
<dbReference type="OMA" id="ISGGTYC"/>
<evidence type="ECO:0000256" key="33">
    <source>
        <dbReference type="ARBA" id="ARBA00042912"/>
    </source>
</evidence>
<keyword evidence="13" id="KW-0645">Protease</keyword>
<evidence type="ECO:0000256" key="12">
    <source>
        <dbReference type="ARBA" id="ARBA00022530"/>
    </source>
</evidence>
<comment type="catalytic activity">
    <reaction evidence="38">
        <text>L-glutaminyl-[protein] + (R)-noradrenaline = 5-(R)-noradrenalinyl-L-glutamyl-[protein] + NH4(+)</text>
        <dbReference type="Rhea" id="RHEA:66560"/>
        <dbReference type="Rhea" id="RHEA-COMP:10207"/>
        <dbReference type="Rhea" id="RHEA-COMP:17054"/>
        <dbReference type="ChEBI" id="CHEBI:28938"/>
        <dbReference type="ChEBI" id="CHEBI:30011"/>
        <dbReference type="ChEBI" id="CHEBI:72587"/>
        <dbReference type="ChEBI" id="CHEBI:167178"/>
    </reaction>
    <physiologicalReaction direction="left-to-right" evidence="38">
        <dbReference type="Rhea" id="RHEA:66561"/>
    </physiologicalReaction>
</comment>
<dbReference type="Gene3D" id="3.90.260.10">
    <property type="entry name" value="Transglutaminase-like"/>
    <property type="match status" value="1"/>
</dbReference>
<dbReference type="InParanoid" id="A0A671URP0"/>
<dbReference type="GO" id="GO:0005829">
    <property type="term" value="C:cytosol"/>
    <property type="evidence" value="ECO:0007669"/>
    <property type="project" value="UniProtKB-SubCell"/>
</dbReference>
<comment type="similarity">
    <text evidence="8">Belongs to the transglutaminase superfamily. Transglutaminase family.</text>
</comment>
<accession>A0A671URP0</accession>
<feature type="region of interest" description="Disordered" evidence="40">
    <location>
        <begin position="437"/>
        <end position="460"/>
    </location>
</feature>
<evidence type="ECO:0000256" key="3">
    <source>
        <dbReference type="ARBA" id="ARBA00004173"/>
    </source>
</evidence>
<evidence type="ECO:0000256" key="10">
    <source>
        <dbReference type="ARBA" id="ARBA00022475"/>
    </source>
</evidence>
<keyword evidence="16" id="KW-0547">Nucleotide-binding</keyword>
<reference evidence="42" key="3">
    <citation type="submission" date="2025-09" db="UniProtKB">
        <authorList>
            <consortium name="Ensembl"/>
        </authorList>
    </citation>
    <scope>IDENTIFICATION</scope>
</reference>
<dbReference type="GO" id="GO:0005739">
    <property type="term" value="C:mitochondrion"/>
    <property type="evidence" value="ECO:0007669"/>
    <property type="project" value="UniProtKB-SubCell"/>
</dbReference>
<dbReference type="InterPro" id="IPR050779">
    <property type="entry name" value="Transglutaminase"/>
</dbReference>
<feature type="compositionally biased region" description="Polar residues" evidence="40">
    <location>
        <begin position="437"/>
        <end position="451"/>
    </location>
</feature>
<evidence type="ECO:0000256" key="39">
    <source>
        <dbReference type="ARBA" id="ARBA00048365"/>
    </source>
</evidence>
<comment type="catalytic activity">
    <reaction evidence="24">
        <text>L-glutaminyl-[protein] + serotonin = 5-serotonyl-L-glutamyl-[protein] + NH4(+)</text>
        <dbReference type="Rhea" id="RHEA:66552"/>
        <dbReference type="Rhea" id="RHEA-COMP:10207"/>
        <dbReference type="Rhea" id="RHEA-COMP:17052"/>
        <dbReference type="ChEBI" id="CHEBI:28938"/>
        <dbReference type="ChEBI" id="CHEBI:30011"/>
        <dbReference type="ChEBI" id="CHEBI:167174"/>
        <dbReference type="ChEBI" id="CHEBI:350546"/>
    </reaction>
    <physiologicalReaction direction="left-to-right" evidence="24">
        <dbReference type="Rhea" id="RHEA:66553"/>
    </physiologicalReaction>
</comment>
<evidence type="ECO:0000256" key="38">
    <source>
        <dbReference type="ARBA" id="ARBA00048230"/>
    </source>
</evidence>
<evidence type="ECO:0000256" key="7">
    <source>
        <dbReference type="ARBA" id="ARBA00004514"/>
    </source>
</evidence>
<proteinExistence type="inferred from homology"/>
<evidence type="ECO:0000256" key="29">
    <source>
        <dbReference type="ARBA" id="ARBA00041677"/>
    </source>
</evidence>
<evidence type="ECO:0000256" key="8">
    <source>
        <dbReference type="ARBA" id="ARBA00005968"/>
    </source>
</evidence>